<keyword evidence="2" id="KW-0596">Phosphopantetheine</keyword>
<dbReference type="Gene3D" id="1.10.1200.10">
    <property type="entry name" value="ACP-like"/>
    <property type="match status" value="1"/>
</dbReference>
<comment type="caution">
    <text evidence="5">The sequence shown here is derived from an EMBL/GenBank/DDBJ whole genome shotgun (WGS) entry which is preliminary data.</text>
</comment>
<dbReference type="InterPro" id="IPR001242">
    <property type="entry name" value="Condensation_dom"/>
</dbReference>
<name>A0ABT7NBK3_9BURK</name>
<dbReference type="Pfam" id="PF00155">
    <property type="entry name" value="Aminotran_1_2"/>
    <property type="match status" value="1"/>
</dbReference>
<dbReference type="PANTHER" id="PTHR45527">
    <property type="entry name" value="NONRIBOSOMAL PEPTIDE SYNTHETASE"/>
    <property type="match status" value="1"/>
</dbReference>
<dbReference type="Pfam" id="PF00550">
    <property type="entry name" value="PP-binding"/>
    <property type="match status" value="1"/>
</dbReference>
<dbReference type="SUPFAM" id="SSF52777">
    <property type="entry name" value="CoA-dependent acyltransferases"/>
    <property type="match status" value="1"/>
</dbReference>
<dbReference type="SUPFAM" id="SSF47336">
    <property type="entry name" value="ACP-like"/>
    <property type="match status" value="1"/>
</dbReference>
<comment type="cofactor">
    <cofactor evidence="1">
        <name>pantetheine 4'-phosphate</name>
        <dbReference type="ChEBI" id="CHEBI:47942"/>
    </cofactor>
</comment>
<dbReference type="EMBL" id="JASZYV010000002">
    <property type="protein sequence ID" value="MDM0045303.1"/>
    <property type="molecule type" value="Genomic_DNA"/>
</dbReference>
<protein>
    <submittedName>
        <fullName evidence="5">Aminotransferase class I/II-fold pyridoxal phosphate-dependent enzyme</fullName>
    </submittedName>
</protein>
<sequence length="356" mass="38965">MGRDAHFFLLGGSSLTAAQLANRIRERFGCRIALTTIMQTPVLAEMAACIDQAAPAAEAVPTRGESRVEGPASEAQARMVFLQRQHAGSAMNNIPLSLALAGPIDPARLSLAADRLVDCHPELRSRFMATPEGLRVRYDADAPALRHLHVEDETEAARAIEALQCEAFEPETGPLWRIALVTRRDTESCALALCVHHAIADGVTLMQWLDELDALYRAEALPTVERLAYIDYGLDVLANEPSLRRQLHDNRAALADALTRSGFQVGPSETGIVPVYLPDGMAGRFNRRLDERGLFVNVMEYPMVSPGAERLRFSLMARHTQADIDTAVGIVRETAEELGLRLSRHDAGHDAPQTHA</sequence>
<keyword evidence="5" id="KW-0808">Transferase</keyword>
<feature type="domain" description="Carrier" evidence="4">
    <location>
        <begin position="1"/>
        <end position="54"/>
    </location>
</feature>
<dbReference type="InterPro" id="IPR015422">
    <property type="entry name" value="PyrdxlP-dep_Trfase_small"/>
</dbReference>
<evidence type="ECO:0000256" key="2">
    <source>
        <dbReference type="ARBA" id="ARBA00022450"/>
    </source>
</evidence>
<dbReference type="InterPro" id="IPR004839">
    <property type="entry name" value="Aminotransferase_I/II_large"/>
</dbReference>
<dbReference type="InterPro" id="IPR006162">
    <property type="entry name" value="Ppantetheine_attach_site"/>
</dbReference>
<dbReference type="Proteomes" id="UP001174908">
    <property type="component" value="Unassembled WGS sequence"/>
</dbReference>
<reference evidence="5" key="1">
    <citation type="submission" date="2023-06" db="EMBL/GenBank/DDBJ databases">
        <authorList>
            <person name="Jiang Y."/>
            <person name="Liu Q."/>
        </authorList>
    </citation>
    <scope>NUCLEOTIDE SEQUENCE</scope>
    <source>
        <strain evidence="5">CGMCC 1.12089</strain>
    </source>
</reference>
<evidence type="ECO:0000313" key="5">
    <source>
        <dbReference type="EMBL" id="MDM0045303.1"/>
    </source>
</evidence>
<dbReference type="InterPro" id="IPR015424">
    <property type="entry name" value="PyrdxlP-dep_Trfase"/>
</dbReference>
<dbReference type="InterPro" id="IPR036736">
    <property type="entry name" value="ACP-like_sf"/>
</dbReference>
<evidence type="ECO:0000313" key="6">
    <source>
        <dbReference type="Proteomes" id="UP001174908"/>
    </source>
</evidence>
<keyword evidence="3" id="KW-0597">Phosphoprotein</keyword>
<evidence type="ECO:0000256" key="3">
    <source>
        <dbReference type="ARBA" id="ARBA00022553"/>
    </source>
</evidence>
<dbReference type="SUPFAM" id="SSF53383">
    <property type="entry name" value="PLP-dependent transferases"/>
    <property type="match status" value="1"/>
</dbReference>
<dbReference type="PROSITE" id="PS00012">
    <property type="entry name" value="PHOSPHOPANTETHEINE"/>
    <property type="match status" value="1"/>
</dbReference>
<evidence type="ECO:0000256" key="1">
    <source>
        <dbReference type="ARBA" id="ARBA00001957"/>
    </source>
</evidence>
<dbReference type="Pfam" id="PF00668">
    <property type="entry name" value="Condensation"/>
    <property type="match status" value="1"/>
</dbReference>
<gene>
    <name evidence="5" type="ORF">QTH91_12480</name>
</gene>
<evidence type="ECO:0000259" key="4">
    <source>
        <dbReference type="PROSITE" id="PS50075"/>
    </source>
</evidence>
<accession>A0ABT7NBK3</accession>
<dbReference type="PROSITE" id="PS50075">
    <property type="entry name" value="CARRIER"/>
    <property type="match status" value="1"/>
</dbReference>
<dbReference type="InterPro" id="IPR023213">
    <property type="entry name" value="CAT-like_dom_sf"/>
</dbReference>
<organism evidence="5 6">
    <name type="scientific">Variovorax dokdonensis</name>
    <dbReference type="NCBI Taxonomy" id="344883"/>
    <lineage>
        <taxon>Bacteria</taxon>
        <taxon>Pseudomonadati</taxon>
        <taxon>Pseudomonadota</taxon>
        <taxon>Betaproteobacteria</taxon>
        <taxon>Burkholderiales</taxon>
        <taxon>Comamonadaceae</taxon>
        <taxon>Variovorax</taxon>
    </lineage>
</organism>
<proteinExistence type="predicted"/>
<dbReference type="GO" id="GO:0008483">
    <property type="term" value="F:transaminase activity"/>
    <property type="evidence" value="ECO:0007669"/>
    <property type="project" value="UniProtKB-KW"/>
</dbReference>
<dbReference type="PANTHER" id="PTHR45527:SF1">
    <property type="entry name" value="FATTY ACID SYNTHASE"/>
    <property type="match status" value="1"/>
</dbReference>
<dbReference type="Gene3D" id="3.90.1150.10">
    <property type="entry name" value="Aspartate Aminotransferase, domain 1"/>
    <property type="match status" value="1"/>
</dbReference>
<keyword evidence="5" id="KW-0032">Aminotransferase</keyword>
<dbReference type="InterPro" id="IPR009081">
    <property type="entry name" value="PP-bd_ACP"/>
</dbReference>
<dbReference type="Gene3D" id="3.30.559.10">
    <property type="entry name" value="Chloramphenicol acetyltransferase-like domain"/>
    <property type="match status" value="1"/>
</dbReference>
<keyword evidence="6" id="KW-1185">Reference proteome</keyword>
<dbReference type="RefSeq" id="WP_286660664.1">
    <property type="nucleotide sequence ID" value="NZ_JASZYV010000002.1"/>
</dbReference>